<dbReference type="GeneID" id="40305333"/>
<dbReference type="KEGG" id="bbes:BESB_002700"/>
<dbReference type="SUPFAM" id="SSF54495">
    <property type="entry name" value="UBC-like"/>
    <property type="match status" value="1"/>
</dbReference>
<feature type="compositionally biased region" description="Basic and acidic residues" evidence="1">
    <location>
        <begin position="62"/>
        <end position="72"/>
    </location>
</feature>
<gene>
    <name evidence="3" type="ORF">BESB_002700</name>
</gene>
<dbReference type="PANTHER" id="PTHR24067">
    <property type="entry name" value="UBIQUITIN-CONJUGATING ENZYME E2"/>
    <property type="match status" value="1"/>
</dbReference>
<feature type="region of interest" description="Disordered" evidence="1">
    <location>
        <begin position="149"/>
        <end position="200"/>
    </location>
</feature>
<feature type="region of interest" description="Disordered" evidence="1">
    <location>
        <begin position="328"/>
        <end position="405"/>
    </location>
</feature>
<protein>
    <submittedName>
        <fullName evidence="3">Ubiquitin-conjugating enzyme subfamily protein</fullName>
    </submittedName>
</protein>
<dbReference type="PROSITE" id="PS50127">
    <property type="entry name" value="UBC_2"/>
    <property type="match status" value="1"/>
</dbReference>
<feature type="compositionally biased region" description="Low complexity" evidence="1">
    <location>
        <begin position="183"/>
        <end position="200"/>
    </location>
</feature>
<feature type="compositionally biased region" description="Low complexity" evidence="1">
    <location>
        <begin position="76"/>
        <end position="88"/>
    </location>
</feature>
<keyword evidence="4" id="KW-1185">Reference proteome</keyword>
<evidence type="ECO:0000313" key="4">
    <source>
        <dbReference type="Proteomes" id="UP000224006"/>
    </source>
</evidence>
<dbReference type="Gene3D" id="3.10.110.10">
    <property type="entry name" value="Ubiquitin Conjugating Enzyme"/>
    <property type="match status" value="1"/>
</dbReference>
<dbReference type="EMBL" id="NWUJ01000001">
    <property type="protein sequence ID" value="PFH37929.1"/>
    <property type="molecule type" value="Genomic_DNA"/>
</dbReference>
<dbReference type="CDD" id="cd23808">
    <property type="entry name" value="UBCc_UBE2W"/>
    <property type="match status" value="1"/>
</dbReference>
<comment type="caution">
    <text evidence="3">The sequence shown here is derived from an EMBL/GenBank/DDBJ whole genome shotgun (WGS) entry which is preliminary data.</text>
</comment>
<evidence type="ECO:0000259" key="2">
    <source>
        <dbReference type="PROSITE" id="PS50127"/>
    </source>
</evidence>
<dbReference type="InterPro" id="IPR000608">
    <property type="entry name" value="UBC"/>
</dbReference>
<organism evidence="3 4">
    <name type="scientific">Besnoitia besnoiti</name>
    <name type="common">Apicomplexan protozoan</name>
    <dbReference type="NCBI Taxonomy" id="94643"/>
    <lineage>
        <taxon>Eukaryota</taxon>
        <taxon>Sar</taxon>
        <taxon>Alveolata</taxon>
        <taxon>Apicomplexa</taxon>
        <taxon>Conoidasida</taxon>
        <taxon>Coccidia</taxon>
        <taxon>Eucoccidiorida</taxon>
        <taxon>Eimeriorina</taxon>
        <taxon>Sarcocystidae</taxon>
        <taxon>Besnoitia</taxon>
    </lineage>
</organism>
<feature type="compositionally biased region" description="Low complexity" evidence="1">
    <location>
        <begin position="228"/>
        <end position="238"/>
    </location>
</feature>
<feature type="compositionally biased region" description="Low complexity" evidence="1">
    <location>
        <begin position="392"/>
        <end position="405"/>
    </location>
</feature>
<accession>A0A2A9MJ34</accession>
<dbReference type="InterPro" id="IPR050113">
    <property type="entry name" value="Ub_conjugating_enzyme"/>
</dbReference>
<feature type="domain" description="UBC core" evidence="2">
    <location>
        <begin position="463"/>
        <end position="612"/>
    </location>
</feature>
<evidence type="ECO:0000256" key="1">
    <source>
        <dbReference type="SAM" id="MobiDB-lite"/>
    </source>
</evidence>
<dbReference type="RefSeq" id="XP_029221938.1">
    <property type="nucleotide sequence ID" value="XM_029359025.1"/>
</dbReference>
<dbReference type="OrthoDB" id="406833at2759"/>
<feature type="region of interest" description="Disordered" evidence="1">
    <location>
        <begin position="60"/>
        <end position="88"/>
    </location>
</feature>
<dbReference type="SMART" id="SM00212">
    <property type="entry name" value="UBCc"/>
    <property type="match status" value="1"/>
</dbReference>
<dbReference type="Pfam" id="PF00179">
    <property type="entry name" value="UQ_con"/>
    <property type="match status" value="1"/>
</dbReference>
<dbReference type="InterPro" id="IPR016135">
    <property type="entry name" value="UBQ-conjugating_enzyme/RWD"/>
</dbReference>
<sequence length="612" mass="65118">MQLVATETKQSSASTRLSPLPPLWECPVTVTAFLFSLSDAKLCESGLRGCETQKMCESAAAELDRKTPDRGKRTSRASSCLRGSSGSSCREAAPRALAVRNYSSLRGNKTVQQPEGDAGSTADFLRAFSSPEKLPAASVDPRLPRFSADARAGERNRRAPFCLAPPPKKPPTLLSRDRRETRASSASSFSSLPESSLSTRAFPSGSLSLPKVYRLSAPNPSPTLFHSAASAPSALSPPRTTCTVSGSFASSQSLPSLSASLSRSSSFSLAAERPASTLSLEGLCSKSRLLSPQGSPTTAFRLASSPSAFAASPQLSFSSLASPGTMGNVAGGLNDGRGTRHLDGSAEPPSFISLARGRRRSGRGSQGGLNASSSSSDSSDPCATAPPDTRLPPTEAAAQAEPAAASPLAPYVGTTMYRRLERERVQLLRDAIDGLVFIVPREYRSFTSSLALSLSSSLADSSSSISTSSARERALQALPPHVADYSMLEPQHHGLVWLLALEGAEGTLYAKQVFLLRFRFSPKYPIEPPEVTFVPPFLPVHPHVYSNGHICLSILYDSWSPALSVSSCGMSLLSMISSSKVKQRPADDEVYCKLWGSRSPKEVKWIFHDDQV</sequence>
<dbReference type="VEuPathDB" id="ToxoDB:BESB_002700"/>
<name>A0A2A9MJ34_BESBE</name>
<feature type="region of interest" description="Disordered" evidence="1">
    <location>
        <begin position="228"/>
        <end position="253"/>
    </location>
</feature>
<reference evidence="3 4" key="1">
    <citation type="submission" date="2017-09" db="EMBL/GenBank/DDBJ databases">
        <title>Genome sequencing of Besnoitia besnoiti strain Bb-Ger1.</title>
        <authorList>
            <person name="Schares G."/>
            <person name="Venepally P."/>
            <person name="Lorenzi H.A."/>
        </authorList>
    </citation>
    <scope>NUCLEOTIDE SEQUENCE [LARGE SCALE GENOMIC DNA]</scope>
    <source>
        <strain evidence="3 4">Bb-Ger1</strain>
    </source>
</reference>
<proteinExistence type="predicted"/>
<evidence type="ECO:0000313" key="3">
    <source>
        <dbReference type="EMBL" id="PFH37929.1"/>
    </source>
</evidence>
<dbReference type="AlphaFoldDB" id="A0A2A9MJ34"/>
<dbReference type="Proteomes" id="UP000224006">
    <property type="component" value="Chromosome I"/>
</dbReference>
<dbReference type="STRING" id="94643.A0A2A9MJ34"/>